<reference evidence="4" key="2">
    <citation type="journal article" date="2023" name="Microbiol Resour">
        <title>Decontamination and Annotation of the Draft Genome Sequence of the Oomycete Lagenidium giganteum ARSEF 373.</title>
        <authorList>
            <person name="Morgan W.R."/>
            <person name="Tartar A."/>
        </authorList>
    </citation>
    <scope>NUCLEOTIDE SEQUENCE</scope>
    <source>
        <strain evidence="4">ARSEF 373</strain>
    </source>
</reference>
<dbReference type="PROSITE" id="PS50086">
    <property type="entry name" value="TBC_RABGAP"/>
    <property type="match status" value="1"/>
</dbReference>
<keyword evidence="5" id="KW-1185">Reference proteome</keyword>
<dbReference type="CDD" id="cd00014">
    <property type="entry name" value="CH_SF"/>
    <property type="match status" value="1"/>
</dbReference>
<organism evidence="4 5">
    <name type="scientific">Lagenidium giganteum</name>
    <dbReference type="NCBI Taxonomy" id="4803"/>
    <lineage>
        <taxon>Eukaryota</taxon>
        <taxon>Sar</taxon>
        <taxon>Stramenopiles</taxon>
        <taxon>Oomycota</taxon>
        <taxon>Peronosporomycetes</taxon>
        <taxon>Pythiales</taxon>
        <taxon>Pythiaceae</taxon>
    </lineage>
</organism>
<dbReference type="InterPro" id="IPR036872">
    <property type="entry name" value="CH_dom_sf"/>
</dbReference>
<dbReference type="Proteomes" id="UP001146120">
    <property type="component" value="Unassembled WGS sequence"/>
</dbReference>
<feature type="compositionally biased region" description="Polar residues" evidence="1">
    <location>
        <begin position="1106"/>
        <end position="1122"/>
    </location>
</feature>
<dbReference type="GO" id="GO:0031267">
    <property type="term" value="F:small GTPase binding"/>
    <property type="evidence" value="ECO:0007669"/>
    <property type="project" value="TreeGrafter"/>
</dbReference>
<feature type="compositionally biased region" description="Low complexity" evidence="1">
    <location>
        <begin position="1030"/>
        <end position="1040"/>
    </location>
</feature>
<dbReference type="SUPFAM" id="SSF47923">
    <property type="entry name" value="Ypt/Rab-GAP domain of gyp1p"/>
    <property type="match status" value="2"/>
</dbReference>
<feature type="compositionally biased region" description="Basic and acidic residues" evidence="1">
    <location>
        <begin position="860"/>
        <end position="876"/>
    </location>
</feature>
<dbReference type="InterPro" id="IPR035969">
    <property type="entry name" value="Rab-GAP_TBC_sf"/>
</dbReference>
<dbReference type="PANTHER" id="PTHR47219">
    <property type="entry name" value="RAB GTPASE-ACTIVATING PROTEIN 1-LIKE"/>
    <property type="match status" value="1"/>
</dbReference>
<feature type="compositionally biased region" description="Polar residues" evidence="1">
    <location>
        <begin position="668"/>
        <end position="683"/>
    </location>
</feature>
<feature type="domain" description="Calponin-homology (CH)" evidence="2">
    <location>
        <begin position="13"/>
        <end position="125"/>
    </location>
</feature>
<dbReference type="AlphaFoldDB" id="A0AAV2YXH3"/>
<dbReference type="EMBL" id="DAKRPA010000122">
    <property type="protein sequence ID" value="DAZ97883.1"/>
    <property type="molecule type" value="Genomic_DNA"/>
</dbReference>
<dbReference type="PROSITE" id="PS50021">
    <property type="entry name" value="CH"/>
    <property type="match status" value="1"/>
</dbReference>
<dbReference type="InterPro" id="IPR000195">
    <property type="entry name" value="Rab-GAP-TBC_dom"/>
</dbReference>
<evidence type="ECO:0000313" key="5">
    <source>
        <dbReference type="Proteomes" id="UP001146120"/>
    </source>
</evidence>
<dbReference type="GO" id="GO:0005096">
    <property type="term" value="F:GTPase activator activity"/>
    <property type="evidence" value="ECO:0007669"/>
    <property type="project" value="TreeGrafter"/>
</dbReference>
<feature type="region of interest" description="Disordered" evidence="1">
    <location>
        <begin position="1005"/>
        <end position="1052"/>
    </location>
</feature>
<dbReference type="Gene3D" id="1.10.8.270">
    <property type="entry name" value="putative rabgap domain of human tbc1 domain family member 14 like domains"/>
    <property type="match status" value="1"/>
</dbReference>
<feature type="compositionally biased region" description="Polar residues" evidence="1">
    <location>
        <begin position="527"/>
        <end position="541"/>
    </location>
</feature>
<feature type="region of interest" description="Disordered" evidence="1">
    <location>
        <begin position="860"/>
        <end position="905"/>
    </location>
</feature>
<feature type="domain" description="Rab-GAP TBC" evidence="3">
    <location>
        <begin position="249"/>
        <end position="439"/>
    </location>
</feature>
<dbReference type="SUPFAM" id="SSF47576">
    <property type="entry name" value="Calponin-homology domain, CH-domain"/>
    <property type="match status" value="1"/>
</dbReference>
<dbReference type="SMART" id="SM00164">
    <property type="entry name" value="TBC"/>
    <property type="match status" value="1"/>
</dbReference>
<feature type="region of interest" description="Disordered" evidence="1">
    <location>
        <begin position="1078"/>
        <end position="1159"/>
    </location>
</feature>
<evidence type="ECO:0000313" key="4">
    <source>
        <dbReference type="EMBL" id="DAZ97883.1"/>
    </source>
</evidence>
<evidence type="ECO:0000256" key="1">
    <source>
        <dbReference type="SAM" id="MobiDB-lite"/>
    </source>
</evidence>
<dbReference type="Pfam" id="PF00566">
    <property type="entry name" value="RabGAP-TBC"/>
    <property type="match status" value="1"/>
</dbReference>
<sequence>MERRPPQRQVHGEKNAEVAQRWIEMVLGEKFVEDFPFVLQDGEKLCELANRLYKALGMKQRSCTIFKPPEHESGEQYAAANLHEYLRACSYLGVPPEDCFHPDDLIHLQNVDQVYRNLAALQAVAVSISNRRSIDERLSLAPSLTRSTPEAASPFARLRISSPDASAFGVFQDDEDLGVADESPGVAEAQYNAWSRLLTDYEQQQLAKAEEDRRHGPDMEGMGKLAHNIWMTEERIRSLLLREDRSFGVVPRDLHGKLWMLTSGAELEMRRQGGLYQRLLAMEEEDTEATRQIDADLHRTVCDADKPEWSEEKTAMMRRVLVAYSYHNPTLGYCQGLNYIASRLLQYTGEEESFFLLMKMVQLMPDDYYTTMLGLAVDQHVFADLVRLQTPDIADHLNELGGSGMELSLACTEWFLTLFASPCDREITSRIWDTIFLMGDEVLFRVALALMQQERQILLKCNSYGDMLKHLNEIGRENIDAHELMRETREQDSVLQNRVEDFRAHHRLQLASGIAISSLEGDDGDQNRPSGSTKTGTPKKSLNQKKKQGLFKHYDMHAGRACRTFDRYITDEYAASLQREHPNFSCFYDGVQPTIIEDYWTCGDSFSQWGIKDLRVVGSPATAAELDRRRLQSDATSARSNERFGVDEVETQGTGSLSSGIRERRSKSTAFINSKKNTNQRNPNTHHRRNRSGDGDNDVGRSPVSWIQRLEGWHKDMKKQKERRKAEKLRQKLGRRSENALVTSSEQHPPLPVRVRKSLSSSPKSKLGGDSFRGHSFDFARNRKGEIDDGGRSQLDGVSSSRSAHEIGSRALAELPSMPLSDHLHEHRPLAGEIELPTKRVLDPWIEKTDVGGDELVITKVDDTEERPSQRSERTTETSSTFTSTHSFSTPSLQALDRPEDPKTRSFELAQKPPRHAPLPAAALYGLLFSPEVTRSHIATFHDADDDELLDSLAQPRVRRNLSLPLADNHPNQPPRFHRRVNRVRIENARIIRDRAQVVSYLQRKASDASSMTGSVHRSPRADTPVGRASVSSSGSSQISDQNALSGRSAARGGPFRKSSFSFFEKLSVDLENCVDDLNSSNEEKPPPPSLLMSSSSTASGGIVSQAMSATASPVTMSNGTNGWAAPLSASPPRPPPSSHSSGDDGRRGDSSGKRRINM</sequence>
<feature type="compositionally biased region" description="Basic and acidic residues" evidence="1">
    <location>
        <begin position="1142"/>
        <end position="1153"/>
    </location>
</feature>
<dbReference type="FunFam" id="1.10.8.270:FF:000016">
    <property type="entry name" value="TBC1 domain family member 2A"/>
    <property type="match status" value="1"/>
</dbReference>
<comment type="caution">
    <text evidence="4">The sequence shown here is derived from an EMBL/GenBank/DDBJ whole genome shotgun (WGS) entry which is preliminary data.</text>
</comment>
<dbReference type="InterPro" id="IPR001715">
    <property type="entry name" value="CH_dom"/>
</dbReference>
<gene>
    <name evidence="4" type="ORF">N0F65_012146</name>
</gene>
<feature type="region of interest" description="Disordered" evidence="1">
    <location>
        <begin position="626"/>
        <end position="805"/>
    </location>
</feature>
<protein>
    <recommendedName>
        <fullName evidence="6">Rab-GAP TBC domain-containing protein</fullName>
    </recommendedName>
</protein>
<dbReference type="Pfam" id="PF00307">
    <property type="entry name" value="CH"/>
    <property type="match status" value="1"/>
</dbReference>
<evidence type="ECO:0008006" key="6">
    <source>
        <dbReference type="Google" id="ProtNLM"/>
    </source>
</evidence>
<feature type="compositionally biased region" description="Low complexity" evidence="1">
    <location>
        <begin position="877"/>
        <end position="892"/>
    </location>
</feature>
<proteinExistence type="predicted"/>
<dbReference type="InterPro" id="IPR050302">
    <property type="entry name" value="Rab_GAP_TBC_domain"/>
</dbReference>
<feature type="compositionally biased region" description="Basic and acidic residues" evidence="1">
    <location>
        <begin position="724"/>
        <end position="738"/>
    </location>
</feature>
<name>A0AAV2YXH3_9STRA</name>
<evidence type="ECO:0000259" key="2">
    <source>
        <dbReference type="PROSITE" id="PS50021"/>
    </source>
</evidence>
<dbReference type="Gene3D" id="1.10.418.10">
    <property type="entry name" value="Calponin-like domain"/>
    <property type="match status" value="1"/>
</dbReference>
<feature type="compositionally biased region" description="Basic and acidic residues" evidence="1">
    <location>
        <begin position="772"/>
        <end position="791"/>
    </location>
</feature>
<dbReference type="PANTHER" id="PTHR47219:SF20">
    <property type="entry name" value="TBC1 DOMAIN FAMILY MEMBER 2B"/>
    <property type="match status" value="1"/>
</dbReference>
<dbReference type="Gene3D" id="1.10.472.80">
    <property type="entry name" value="Ypt/Rab-GAP domain of gyp1p, domain 3"/>
    <property type="match status" value="1"/>
</dbReference>
<evidence type="ECO:0000259" key="3">
    <source>
        <dbReference type="PROSITE" id="PS50086"/>
    </source>
</evidence>
<feature type="region of interest" description="Disordered" evidence="1">
    <location>
        <begin position="519"/>
        <end position="546"/>
    </location>
</feature>
<reference evidence="4" key="1">
    <citation type="submission" date="2022-11" db="EMBL/GenBank/DDBJ databases">
        <authorList>
            <person name="Morgan W.R."/>
            <person name="Tartar A."/>
        </authorList>
    </citation>
    <scope>NUCLEOTIDE SEQUENCE</scope>
    <source>
        <strain evidence="4">ARSEF 373</strain>
    </source>
</reference>
<accession>A0AAV2YXH3</accession>